<dbReference type="PANTHER" id="PTHR40459">
    <property type="entry name" value="CONSERVED HYPOTHETICAL ALANINE AND LEUCINE RICH PROTEIN"/>
    <property type="match status" value="1"/>
</dbReference>
<dbReference type="SUPFAM" id="SSF48179">
    <property type="entry name" value="6-phosphogluconate dehydrogenase C-terminal domain-like"/>
    <property type="match status" value="1"/>
</dbReference>
<evidence type="ECO:0000256" key="1">
    <source>
        <dbReference type="ARBA" id="ARBA00023002"/>
    </source>
</evidence>
<protein>
    <recommendedName>
        <fullName evidence="6">DUF2520 domain-containing protein</fullName>
    </recommendedName>
</protein>
<feature type="domain" description="Putative oxidoreductase/dehydrogenase Rossmann-like" evidence="2">
    <location>
        <begin position="14"/>
        <end position="127"/>
    </location>
</feature>
<dbReference type="InterPro" id="IPR036291">
    <property type="entry name" value="NAD(P)-bd_dom_sf"/>
</dbReference>
<dbReference type="InterPro" id="IPR019665">
    <property type="entry name" value="OxRdtase/DH_put_Rossmann_dom"/>
</dbReference>
<evidence type="ECO:0000313" key="5">
    <source>
        <dbReference type="Proteomes" id="UP000051213"/>
    </source>
</evidence>
<dbReference type="Gene3D" id="1.10.1040.20">
    <property type="entry name" value="ProC-like, C-terminal domain"/>
    <property type="match status" value="1"/>
</dbReference>
<evidence type="ECO:0000259" key="2">
    <source>
        <dbReference type="Pfam" id="PF10727"/>
    </source>
</evidence>
<dbReference type="AlphaFoldDB" id="A0A0R2U3Z4"/>
<dbReference type="Pfam" id="PF10727">
    <property type="entry name" value="Rossmann-like"/>
    <property type="match status" value="1"/>
</dbReference>
<sequence length="313" mass="33415">MSLHTSHLPASNLLKLSCIGAGRVGSSLCNLLAKHMTIKQIINRTAVSARQAVDFIGAGHPVALKDTPCRPFQPADIWMIATPDDHIEEAVQLLAESGVLQADNLVFHCSGAISSAVLFPLTTLGVHIGSAHPIHSFSSPANSISNLNKVPFAIEGDADAIGRLNDLCIAIGGQPFTINSDSKSLYHAATVMACNNLISLLEMSKSMLTRAGVELRNDENPLDLLIQQTVTNYLNSNAQAALTGPIARGDVTTVASHLLALQNTPNEWQDTYRGLGKMAVQISARQGQASAEQLQEILRLLNVETDNQTSDNN</sequence>
<evidence type="ECO:0000313" key="4">
    <source>
        <dbReference type="EMBL" id="KRO94201.1"/>
    </source>
</evidence>
<name>A0A0R2U3Z4_9GAMM</name>
<dbReference type="PANTHER" id="PTHR40459:SF1">
    <property type="entry name" value="CONSERVED HYPOTHETICAL ALANINE AND LEUCINE RICH PROTEIN"/>
    <property type="match status" value="1"/>
</dbReference>
<keyword evidence="1" id="KW-0560">Oxidoreductase</keyword>
<dbReference type="InterPro" id="IPR008927">
    <property type="entry name" value="6-PGluconate_DH-like_C_sf"/>
</dbReference>
<dbReference type="InterPro" id="IPR037108">
    <property type="entry name" value="TM1727-like_C_sf"/>
</dbReference>
<reference evidence="4 5" key="1">
    <citation type="submission" date="2015-10" db="EMBL/GenBank/DDBJ databases">
        <title>Metagenome-Assembled Genomes uncover a global brackish microbiome.</title>
        <authorList>
            <person name="Hugerth L.W."/>
            <person name="Larsson J."/>
            <person name="Alneberg J."/>
            <person name="Lindh M.V."/>
            <person name="Legrand C."/>
            <person name="Pinhassi J."/>
            <person name="Andersson A.F."/>
        </authorList>
    </citation>
    <scope>NUCLEOTIDE SEQUENCE [LARGE SCALE GENOMIC DNA]</scope>
    <source>
        <strain evidence="4">BACL26 MAG-121220-bin70</strain>
    </source>
</reference>
<dbReference type="InterPro" id="IPR018931">
    <property type="entry name" value="DUF2520"/>
</dbReference>
<dbReference type="SUPFAM" id="SSF51735">
    <property type="entry name" value="NAD(P)-binding Rossmann-fold domains"/>
    <property type="match status" value="1"/>
</dbReference>
<dbReference type="GO" id="GO:0016491">
    <property type="term" value="F:oxidoreductase activity"/>
    <property type="evidence" value="ECO:0007669"/>
    <property type="project" value="UniProtKB-KW"/>
</dbReference>
<proteinExistence type="predicted"/>
<evidence type="ECO:0008006" key="6">
    <source>
        <dbReference type="Google" id="ProtNLM"/>
    </source>
</evidence>
<comment type="caution">
    <text evidence="4">The sequence shown here is derived from an EMBL/GenBank/DDBJ whole genome shotgun (WGS) entry which is preliminary data.</text>
</comment>
<dbReference type="Pfam" id="PF10728">
    <property type="entry name" value="DUF2520"/>
    <property type="match status" value="1"/>
</dbReference>
<feature type="domain" description="DUF2520" evidence="3">
    <location>
        <begin position="150"/>
        <end position="277"/>
    </location>
</feature>
<gene>
    <name evidence="4" type="ORF">ABS24_01600</name>
</gene>
<dbReference type="Proteomes" id="UP000051213">
    <property type="component" value="Unassembled WGS sequence"/>
</dbReference>
<accession>A0A0R2U3Z4</accession>
<organism evidence="4 5">
    <name type="scientific">SAR92 bacterium BACL26 MAG-121220-bin70</name>
    <dbReference type="NCBI Taxonomy" id="1655626"/>
    <lineage>
        <taxon>Bacteria</taxon>
        <taxon>Pseudomonadati</taxon>
        <taxon>Pseudomonadota</taxon>
        <taxon>Gammaproteobacteria</taxon>
        <taxon>Cellvibrionales</taxon>
        <taxon>Porticoccaceae</taxon>
        <taxon>SAR92 clade</taxon>
    </lineage>
</organism>
<dbReference type="Gene3D" id="3.40.50.720">
    <property type="entry name" value="NAD(P)-binding Rossmann-like Domain"/>
    <property type="match status" value="1"/>
</dbReference>
<evidence type="ECO:0000259" key="3">
    <source>
        <dbReference type="Pfam" id="PF10728"/>
    </source>
</evidence>
<dbReference type="EMBL" id="LICA01000170">
    <property type="protein sequence ID" value="KRO94201.1"/>
    <property type="molecule type" value="Genomic_DNA"/>
</dbReference>